<feature type="domain" description="Myotubularin phosphatase" evidence="6">
    <location>
        <begin position="210"/>
        <end position="598"/>
    </location>
</feature>
<dbReference type="AlphaFoldDB" id="X6M9G5"/>
<organism evidence="7 8">
    <name type="scientific">Reticulomyxa filosa</name>
    <dbReference type="NCBI Taxonomy" id="46433"/>
    <lineage>
        <taxon>Eukaryota</taxon>
        <taxon>Sar</taxon>
        <taxon>Rhizaria</taxon>
        <taxon>Retaria</taxon>
        <taxon>Foraminifera</taxon>
        <taxon>Monothalamids</taxon>
        <taxon>Reticulomyxidae</taxon>
        <taxon>Reticulomyxa</taxon>
    </lineage>
</organism>
<dbReference type="Proteomes" id="UP000023152">
    <property type="component" value="Unassembled WGS sequence"/>
</dbReference>
<dbReference type="PROSITE" id="PS51339">
    <property type="entry name" value="PPASE_MYOTUBULARIN"/>
    <property type="match status" value="1"/>
</dbReference>
<protein>
    <submittedName>
        <fullName evidence="7">Myotubularin-related protein 2</fullName>
    </submittedName>
</protein>
<feature type="active site" description="Phosphocysteine intermediate" evidence="2">
    <location>
        <position position="429"/>
    </location>
</feature>
<feature type="region of interest" description="Disordered" evidence="5">
    <location>
        <begin position="1"/>
        <end position="34"/>
    </location>
</feature>
<dbReference type="PANTHER" id="PTHR10807:SF128">
    <property type="entry name" value="PHOSPHATIDYLINOSITOL-3,5-BISPHOSPHATE 3-PHOSPHATASE"/>
    <property type="match status" value="1"/>
</dbReference>
<evidence type="ECO:0000313" key="7">
    <source>
        <dbReference type="EMBL" id="ETO10524.1"/>
    </source>
</evidence>
<reference evidence="7 8" key="1">
    <citation type="journal article" date="2013" name="Curr. Biol.">
        <title>The Genome of the Foraminiferan Reticulomyxa filosa.</title>
        <authorList>
            <person name="Glockner G."/>
            <person name="Hulsmann N."/>
            <person name="Schleicher M."/>
            <person name="Noegel A.A."/>
            <person name="Eichinger L."/>
            <person name="Gallinger C."/>
            <person name="Pawlowski J."/>
            <person name="Sierra R."/>
            <person name="Euteneuer U."/>
            <person name="Pillet L."/>
            <person name="Moustafa A."/>
            <person name="Platzer M."/>
            <person name="Groth M."/>
            <person name="Szafranski K."/>
            <person name="Schliwa M."/>
        </authorList>
    </citation>
    <scope>NUCLEOTIDE SEQUENCE [LARGE SCALE GENOMIC DNA]</scope>
</reference>
<feature type="binding site" evidence="3">
    <location>
        <begin position="341"/>
        <end position="344"/>
    </location>
    <ligand>
        <name>substrate</name>
    </ligand>
</feature>
<comment type="caution">
    <text evidence="7">The sequence shown here is derived from an EMBL/GenBank/DDBJ whole genome shotgun (WGS) entry which is preliminary data.</text>
</comment>
<dbReference type="InterPro" id="IPR011993">
    <property type="entry name" value="PH-like_dom_sf"/>
</dbReference>
<dbReference type="GO" id="GO:0016020">
    <property type="term" value="C:membrane"/>
    <property type="evidence" value="ECO:0007669"/>
    <property type="project" value="TreeGrafter"/>
</dbReference>
<feature type="compositionally biased region" description="Basic and acidic residues" evidence="5">
    <location>
        <begin position="1"/>
        <end position="13"/>
    </location>
</feature>
<dbReference type="PANTHER" id="PTHR10807">
    <property type="entry name" value="MYOTUBULARIN-RELATED"/>
    <property type="match status" value="1"/>
</dbReference>
<dbReference type="InterPro" id="IPR029021">
    <property type="entry name" value="Prot-tyrosine_phosphatase-like"/>
</dbReference>
<evidence type="ECO:0000259" key="6">
    <source>
        <dbReference type="PROSITE" id="PS51339"/>
    </source>
</evidence>
<evidence type="ECO:0000256" key="5">
    <source>
        <dbReference type="SAM" id="MobiDB-lite"/>
    </source>
</evidence>
<sequence length="652" mass="75981">MEQKHRESIVLEKEDSEEEEEVEGEGEEASEEKFEGNILEKKYGYVFEDEYVNSESFHNDAKTAQMEARCMVWQNNKTEKGIEGTLIITSYLLKFEANESESESESSIGIGKKVILALGSIGKISFKEKPRVNKSNGNKSVSDSIYEIDIMTRRYRPLKFQISKSKYMDNLMEMLTMLVFPNDKANLFAFHYCKKHPIVTYQSDNELLLGWHTFDIEKEYKRMGIPKTTKTKICEYRRSNANATYEVCDTYPRVLVVPKGISDEQMKQVALFRRLGRIPALTWKDRQSNVALFRSSQPQVGMTSQRCAQDEEMLECIGNANKNGTVLYVMDARPKINAQLNKAKGAGFEDTTFYKNIVIEFLNVQNIHAIKKSRQTLAKIIFTPKYKDRDWWTQLANTEWLAHIRSLLKATLSIVKVIRLQRCSVLCHCSDGWDRTSQLCSLAQLCLDPYYRTIKGFIVLLEKDWLAFGHPFDWRVGFALDDTLTEREKSPIFEQFIDCVWQLTQQFPTQFQFTPNFLIALLDQLYSCRFGTFFGNCEKQRNDLQLSEYTISLWTFLQNCPQTSSFVNIFYNSQSLLHPLILFPKYHSKALLFWNNYYLRYCPEHLINPQPIFLTTNITEQTFIQLKKELDDINRENAALKRSLNVVETEMD</sequence>
<comment type="similarity">
    <text evidence="1">Belongs to the protein-tyrosine phosphatase family. Non-receptor class myotubularin subfamily.</text>
</comment>
<dbReference type="Pfam" id="PF06602">
    <property type="entry name" value="Myotub-related"/>
    <property type="match status" value="1"/>
</dbReference>
<feature type="compositionally biased region" description="Acidic residues" evidence="5">
    <location>
        <begin position="14"/>
        <end position="30"/>
    </location>
</feature>
<feature type="binding site" evidence="3">
    <location>
        <begin position="429"/>
        <end position="435"/>
    </location>
    <ligand>
        <name>substrate</name>
    </ligand>
</feature>
<accession>X6M9G5</accession>
<dbReference type="Gene3D" id="2.30.29.30">
    <property type="entry name" value="Pleckstrin-homology domain (PH domain)/Phosphotyrosine-binding domain (PTB)"/>
    <property type="match status" value="1"/>
</dbReference>
<evidence type="ECO:0000256" key="1">
    <source>
        <dbReference type="ARBA" id="ARBA00007471"/>
    </source>
</evidence>
<feature type="coiled-coil region" evidence="4">
    <location>
        <begin position="623"/>
        <end position="650"/>
    </location>
</feature>
<dbReference type="OMA" id="ECIGNAN"/>
<dbReference type="GO" id="GO:0004438">
    <property type="term" value="F:phosphatidylinositol-3-phosphate phosphatase activity"/>
    <property type="evidence" value="ECO:0007669"/>
    <property type="project" value="TreeGrafter"/>
</dbReference>
<dbReference type="SUPFAM" id="SSF50729">
    <property type="entry name" value="PH domain-like"/>
    <property type="match status" value="1"/>
</dbReference>
<keyword evidence="4" id="KW-0175">Coiled coil</keyword>
<dbReference type="InterPro" id="IPR010569">
    <property type="entry name" value="Myotubularin-like_Pase_dom"/>
</dbReference>
<dbReference type="SUPFAM" id="SSF52799">
    <property type="entry name" value="(Phosphotyrosine protein) phosphatases II"/>
    <property type="match status" value="1"/>
</dbReference>
<dbReference type="OrthoDB" id="271628at2759"/>
<dbReference type="EMBL" id="ASPP01023424">
    <property type="protein sequence ID" value="ETO10524.1"/>
    <property type="molecule type" value="Genomic_DNA"/>
</dbReference>
<dbReference type="GO" id="GO:0005737">
    <property type="term" value="C:cytoplasm"/>
    <property type="evidence" value="ECO:0007669"/>
    <property type="project" value="TreeGrafter"/>
</dbReference>
<dbReference type="InterPro" id="IPR030564">
    <property type="entry name" value="Myotubularin"/>
</dbReference>
<dbReference type="GO" id="GO:0046856">
    <property type="term" value="P:phosphatidylinositol dephosphorylation"/>
    <property type="evidence" value="ECO:0007669"/>
    <property type="project" value="TreeGrafter"/>
</dbReference>
<evidence type="ECO:0000313" key="8">
    <source>
        <dbReference type="Proteomes" id="UP000023152"/>
    </source>
</evidence>
<evidence type="ECO:0000256" key="3">
    <source>
        <dbReference type="PIRSR" id="PIRSR630564-2"/>
    </source>
</evidence>
<evidence type="ECO:0000256" key="2">
    <source>
        <dbReference type="PIRSR" id="PIRSR630564-1"/>
    </source>
</evidence>
<keyword evidence="8" id="KW-1185">Reference proteome</keyword>
<gene>
    <name evidence="7" type="ORF">RFI_26854</name>
</gene>
<proteinExistence type="inferred from homology"/>
<evidence type="ECO:0000256" key="4">
    <source>
        <dbReference type="SAM" id="Coils"/>
    </source>
</evidence>
<name>X6M9G5_RETFI</name>
<feature type="binding site" evidence="3">
    <location>
        <begin position="366"/>
        <end position="367"/>
    </location>
    <ligand>
        <name>substrate</name>
    </ligand>
</feature>